<evidence type="ECO:0000313" key="6">
    <source>
        <dbReference type="Proteomes" id="UP000317893"/>
    </source>
</evidence>
<reference evidence="5 6" key="1">
    <citation type="submission" date="2019-06" db="EMBL/GenBank/DDBJ databases">
        <title>Sequencing the genomes of 1000 actinobacteria strains.</title>
        <authorList>
            <person name="Klenk H.-P."/>
        </authorList>
    </citation>
    <scope>NUCLEOTIDE SEQUENCE [LARGE SCALE GENOMIC DNA]</scope>
    <source>
        <strain evidence="5 6">DSM 18607</strain>
    </source>
</reference>
<dbReference type="Pfam" id="PF13439">
    <property type="entry name" value="Glyco_transf_4"/>
    <property type="match status" value="1"/>
</dbReference>
<dbReference type="PANTHER" id="PTHR45947:SF3">
    <property type="entry name" value="SULFOQUINOVOSYL TRANSFERASE SQD2"/>
    <property type="match status" value="1"/>
</dbReference>
<name>A0A542E5B5_9MICO</name>
<protein>
    <recommendedName>
        <fullName evidence="1">D-inositol 3-phosphate glycosyltransferase</fullName>
    </recommendedName>
</protein>
<dbReference type="EMBL" id="VFMN01000001">
    <property type="protein sequence ID" value="TQJ10474.1"/>
    <property type="molecule type" value="Genomic_DNA"/>
</dbReference>
<accession>A0A542E5B5</accession>
<dbReference type="GO" id="GO:1901137">
    <property type="term" value="P:carbohydrate derivative biosynthetic process"/>
    <property type="evidence" value="ECO:0007669"/>
    <property type="project" value="UniProtKB-ARBA"/>
</dbReference>
<dbReference type="Proteomes" id="UP000317893">
    <property type="component" value="Unassembled WGS sequence"/>
</dbReference>
<dbReference type="CDD" id="cd03801">
    <property type="entry name" value="GT4_PimA-like"/>
    <property type="match status" value="1"/>
</dbReference>
<evidence type="ECO:0000256" key="1">
    <source>
        <dbReference type="ARBA" id="ARBA00021292"/>
    </source>
</evidence>
<keyword evidence="2 5" id="KW-0328">Glycosyltransferase</keyword>
<evidence type="ECO:0000256" key="3">
    <source>
        <dbReference type="ARBA" id="ARBA00022679"/>
    </source>
</evidence>
<gene>
    <name evidence="5" type="ORF">FB458_3597</name>
</gene>
<dbReference type="InterPro" id="IPR050194">
    <property type="entry name" value="Glycosyltransferase_grp1"/>
</dbReference>
<proteinExistence type="predicted"/>
<keyword evidence="6" id="KW-1185">Reference proteome</keyword>
<evidence type="ECO:0000259" key="4">
    <source>
        <dbReference type="Pfam" id="PF13439"/>
    </source>
</evidence>
<keyword evidence="3 5" id="KW-0808">Transferase</keyword>
<sequence>MRIGIVCPYSFDVPGGVQYHVRDLAEVFLAQGHHVSVLAPADEDTVVPDYVISAGRAVPVRYNGSVARLNMGPVSAAKVARWLEAGQFDVLHLHEPVTPSVSLLALWAAEGPIVATFHTSNLRSRVMQASYPVLRPALEKITGRIAVSEDARRTVTTHIGGDAVVIPNGVFVDRFALAEVRPDWQGTPGRPTIAFLGRMHEPRKGLPVLAAALPQVLREIPGLRVLVAGPGDPDEVRAAMAPEAARACEFLGAVSDDDKARLLRSVDAYVAPNTGGESFGIILIEAMSAGAAVVASDLPAFLRVLDEGHAGFTFANEDPAALATTLLRVLGDADERSRVATIGRVRADLFDWSEVARDVMAVYETVTDGAAMVSGTAQPPPRWARLLRGRSKA</sequence>
<dbReference type="SUPFAM" id="SSF53756">
    <property type="entry name" value="UDP-Glycosyltransferase/glycogen phosphorylase"/>
    <property type="match status" value="1"/>
</dbReference>
<dbReference type="Pfam" id="PF13692">
    <property type="entry name" value="Glyco_trans_1_4"/>
    <property type="match status" value="1"/>
</dbReference>
<dbReference type="AlphaFoldDB" id="A0A542E5B5"/>
<dbReference type="Gene3D" id="3.40.50.2000">
    <property type="entry name" value="Glycogen Phosphorylase B"/>
    <property type="match status" value="2"/>
</dbReference>
<comment type="caution">
    <text evidence="5">The sequence shown here is derived from an EMBL/GenBank/DDBJ whole genome shotgun (WGS) entry which is preliminary data.</text>
</comment>
<dbReference type="RefSeq" id="WP_141849692.1">
    <property type="nucleotide sequence ID" value="NZ_BAAAPR010000012.1"/>
</dbReference>
<dbReference type="OrthoDB" id="5240531at2"/>
<evidence type="ECO:0000313" key="5">
    <source>
        <dbReference type="EMBL" id="TQJ10474.1"/>
    </source>
</evidence>
<feature type="domain" description="Glycosyltransferase subfamily 4-like N-terminal" evidence="4">
    <location>
        <begin position="14"/>
        <end position="174"/>
    </location>
</feature>
<dbReference type="PANTHER" id="PTHR45947">
    <property type="entry name" value="SULFOQUINOVOSYL TRANSFERASE SQD2"/>
    <property type="match status" value="1"/>
</dbReference>
<dbReference type="InterPro" id="IPR028098">
    <property type="entry name" value="Glyco_trans_4-like_N"/>
</dbReference>
<dbReference type="GO" id="GO:0016758">
    <property type="term" value="F:hexosyltransferase activity"/>
    <property type="evidence" value="ECO:0007669"/>
    <property type="project" value="TreeGrafter"/>
</dbReference>
<organism evidence="5 6">
    <name type="scientific">Lapillicoccus jejuensis</name>
    <dbReference type="NCBI Taxonomy" id="402171"/>
    <lineage>
        <taxon>Bacteria</taxon>
        <taxon>Bacillati</taxon>
        <taxon>Actinomycetota</taxon>
        <taxon>Actinomycetes</taxon>
        <taxon>Micrococcales</taxon>
        <taxon>Intrasporangiaceae</taxon>
        <taxon>Lapillicoccus</taxon>
    </lineage>
</organism>
<evidence type="ECO:0000256" key="2">
    <source>
        <dbReference type="ARBA" id="ARBA00022676"/>
    </source>
</evidence>